<organism evidence="1 2">
    <name type="scientific">Trypanosoma equiperdum</name>
    <dbReference type="NCBI Taxonomy" id="5694"/>
    <lineage>
        <taxon>Eukaryota</taxon>
        <taxon>Discoba</taxon>
        <taxon>Euglenozoa</taxon>
        <taxon>Kinetoplastea</taxon>
        <taxon>Metakinetoplastina</taxon>
        <taxon>Trypanosomatida</taxon>
        <taxon>Trypanosomatidae</taxon>
        <taxon>Trypanosoma</taxon>
    </lineage>
</organism>
<dbReference type="AlphaFoldDB" id="A0A1G4ID97"/>
<dbReference type="EMBL" id="CZPT02001346">
    <property type="protein sequence ID" value="SCU70025.1"/>
    <property type="molecule type" value="Genomic_DNA"/>
</dbReference>
<gene>
    <name evidence="1" type="ORF">TEOVI_000159400</name>
</gene>
<evidence type="ECO:0000313" key="2">
    <source>
        <dbReference type="Proteomes" id="UP000195570"/>
    </source>
</evidence>
<dbReference type="PANTHER" id="PTHR18460:SF3">
    <property type="entry name" value="TELO2-INTERACTING PROTEIN 1 HOMOLOG"/>
    <property type="match status" value="1"/>
</dbReference>
<sequence>MSLSNQLPRCATPLFYQLAENSDQFESINDMVIILQQQFVRLFKTPDTPMGAQKSTASSIASKEEEKLLAVRAVHALHTVGAVRHGDFFRSELYHTNAAFFIQEMLGCLVGDRRNWYRQLQVESLRGCLAVVQAVGYGNTRLCLPGIVSACTKYLVRAHHGTDAADVRVAAVNLMRVALTVSLVQQQDNEGWLRETVDHLGRGMGRLLAPEELVGTEIGLPVMKAMLRLVVDLLALQSLNTLVSTQLVRELLVGYFVLENLVHLEGENTRDEMNCVPSSLLENEEVVSMLHGRLKALQKVELLHYSSSLLRCEGTRTIVFSEETQFQCVMGQCIRVAGTQMGMEEFCGVRGSASRICSIVDGFIECLAYNVHLVALGPLRLATFIDECEATLSDWDLYALHPPTIYVLTRLIVWQFKTPMWVVGASADGAVDGTAKRDLPVEDLILSGTFEHLWSVVAKPHLWNITEDEDLCTYKQLQHRRIVAATILRFLEITAQTLRGIPSGRSAKRRRALRRLNVLMLYLVLEKAVIAGIVHDVAMRVIDAFSEASSQSDTLLFFLESSDFIADEAARAVTEEELRISAANVLHGGVNFIRSRLFAVSRRDVIASNTKESRRWVQVIKGSDVAITASESIVSKVADFVTSSIKVASDGCRRATLQEDAAGARAAVILLTSCFELSALLNRSVPQLGFDEDRDTVTTAAHPRVQILQLAVLEAVQMLLAYCARNDGVSPYVVRAVGCGLTVFLTTPKAAAWEHEDDTGDEGRLPCVFPWEVDVPPVLSRHHLRTVYRAYLVFLAILAEPVATITAPNAAKQRSAAERRVLEGVRPKPGVLAALDGLETLFTLSTEFLSQRMVEEVLPAVLTWYERGALSRIPTGTEEKLKLAVKKFVESVCDIEPSITQNLHEACAQLLPHTLFSTLLE</sequence>
<accession>A0A1G4ID97</accession>
<keyword evidence="2" id="KW-1185">Reference proteome</keyword>
<dbReference type="GeneID" id="92375534"/>
<protein>
    <submittedName>
        <fullName evidence="1">Uncharacterized protein</fullName>
    </submittedName>
</protein>
<dbReference type="VEuPathDB" id="TriTrypDB:TEOVI_000159400"/>
<proteinExistence type="predicted"/>
<dbReference type="PANTHER" id="PTHR18460">
    <property type="entry name" value="TEL2 INTERACTING PROTEIN 1 TTI1 FAMILY MEMBER"/>
    <property type="match status" value="1"/>
</dbReference>
<reference evidence="1" key="1">
    <citation type="submission" date="2016-09" db="EMBL/GenBank/DDBJ databases">
        <authorList>
            <person name="Hebert L."/>
            <person name="Moumen B."/>
        </authorList>
    </citation>
    <scope>NUCLEOTIDE SEQUENCE [LARGE SCALE GENOMIC DNA]</scope>
    <source>
        <strain evidence="1">OVI</strain>
    </source>
</reference>
<dbReference type="Proteomes" id="UP000195570">
    <property type="component" value="Unassembled WGS sequence"/>
</dbReference>
<dbReference type="InterPro" id="IPR052587">
    <property type="entry name" value="TELO2-interacting_protein_1"/>
</dbReference>
<dbReference type="RefSeq" id="XP_067080902.1">
    <property type="nucleotide sequence ID" value="XM_067224801.1"/>
</dbReference>
<evidence type="ECO:0000313" key="1">
    <source>
        <dbReference type="EMBL" id="SCU70025.1"/>
    </source>
</evidence>
<name>A0A1G4ID97_TRYEQ</name>
<dbReference type="GO" id="GO:0005737">
    <property type="term" value="C:cytoplasm"/>
    <property type="evidence" value="ECO:0007669"/>
    <property type="project" value="TreeGrafter"/>
</dbReference>
<comment type="caution">
    <text evidence="1">The sequence shown here is derived from an EMBL/GenBank/DDBJ whole genome shotgun (WGS) entry which is preliminary data.</text>
</comment>